<keyword evidence="2" id="KW-1185">Reference proteome</keyword>
<comment type="caution">
    <text evidence="1">The sequence shown here is derived from an EMBL/GenBank/DDBJ whole genome shotgun (WGS) entry which is preliminary data.</text>
</comment>
<dbReference type="Proteomes" id="UP000266861">
    <property type="component" value="Unassembled WGS sequence"/>
</dbReference>
<evidence type="ECO:0000313" key="2">
    <source>
        <dbReference type="Proteomes" id="UP000266861"/>
    </source>
</evidence>
<gene>
    <name evidence="1" type="ORF">Glove_691g7</name>
</gene>
<organism evidence="1 2">
    <name type="scientific">Diversispora epigaea</name>
    <dbReference type="NCBI Taxonomy" id="1348612"/>
    <lineage>
        <taxon>Eukaryota</taxon>
        <taxon>Fungi</taxon>
        <taxon>Fungi incertae sedis</taxon>
        <taxon>Mucoromycota</taxon>
        <taxon>Glomeromycotina</taxon>
        <taxon>Glomeromycetes</taxon>
        <taxon>Diversisporales</taxon>
        <taxon>Diversisporaceae</taxon>
        <taxon>Diversispora</taxon>
    </lineage>
</organism>
<name>A0A397G2B8_9GLOM</name>
<dbReference type="AlphaFoldDB" id="A0A397G2B8"/>
<evidence type="ECO:0000313" key="1">
    <source>
        <dbReference type="EMBL" id="RHZ45105.1"/>
    </source>
</evidence>
<proteinExistence type="predicted"/>
<dbReference type="EMBL" id="PQFF01000556">
    <property type="protein sequence ID" value="RHZ45105.1"/>
    <property type="molecule type" value="Genomic_DNA"/>
</dbReference>
<protein>
    <submittedName>
        <fullName evidence="1">Uncharacterized protein</fullName>
    </submittedName>
</protein>
<sequence length="182" mass="21682">MNQRIAKISRYSDLKVFKKGVQLLSRLTASEYRDMMKIMIFMVDGLYKSNLQNFQKHRAINGYTTETYESLHKTYVKISYCFNNKKEVEKQIMENTSLITEIRLSNKLIPLYLALVQWYDFKSEITLFIYNCPLLELVELYNFIEIEVIENIVHVISHFDKTNKHFVIKFGPHTTIKSLPFY</sequence>
<reference evidence="1 2" key="1">
    <citation type="submission" date="2018-08" db="EMBL/GenBank/DDBJ databases">
        <title>Genome and evolution of the arbuscular mycorrhizal fungus Diversispora epigaea (formerly Glomus versiforme) and its bacterial endosymbionts.</title>
        <authorList>
            <person name="Sun X."/>
            <person name="Fei Z."/>
            <person name="Harrison M."/>
        </authorList>
    </citation>
    <scope>NUCLEOTIDE SEQUENCE [LARGE SCALE GENOMIC DNA]</scope>
    <source>
        <strain evidence="1 2">IT104</strain>
    </source>
</reference>
<accession>A0A397G2B8</accession>